<organism evidence="2 3">
    <name type="scientific">Hirsutella minnesotensis 3608</name>
    <dbReference type="NCBI Taxonomy" id="1043627"/>
    <lineage>
        <taxon>Eukaryota</taxon>
        <taxon>Fungi</taxon>
        <taxon>Dikarya</taxon>
        <taxon>Ascomycota</taxon>
        <taxon>Pezizomycotina</taxon>
        <taxon>Sordariomycetes</taxon>
        <taxon>Hypocreomycetidae</taxon>
        <taxon>Hypocreales</taxon>
        <taxon>Ophiocordycipitaceae</taxon>
        <taxon>Hirsutella</taxon>
    </lineage>
</organism>
<feature type="compositionally biased region" description="Basic and acidic residues" evidence="1">
    <location>
        <begin position="454"/>
        <end position="463"/>
    </location>
</feature>
<name>A0A0F7ZPV5_9HYPO</name>
<feature type="region of interest" description="Disordered" evidence="1">
    <location>
        <begin position="1"/>
        <end position="22"/>
    </location>
</feature>
<feature type="compositionally biased region" description="Basic and acidic residues" evidence="1">
    <location>
        <begin position="240"/>
        <end position="252"/>
    </location>
</feature>
<accession>A0A0F7ZPV5</accession>
<feature type="region of interest" description="Disordered" evidence="1">
    <location>
        <begin position="315"/>
        <end position="356"/>
    </location>
</feature>
<feature type="region of interest" description="Disordered" evidence="1">
    <location>
        <begin position="211"/>
        <end position="280"/>
    </location>
</feature>
<evidence type="ECO:0000313" key="2">
    <source>
        <dbReference type="EMBL" id="KJZ76160.1"/>
    </source>
</evidence>
<keyword evidence="3" id="KW-1185">Reference proteome</keyword>
<dbReference type="AlphaFoldDB" id="A0A0F7ZPV5"/>
<dbReference type="OrthoDB" id="5244857at2759"/>
<feature type="region of interest" description="Disordered" evidence="1">
    <location>
        <begin position="368"/>
        <end position="463"/>
    </location>
</feature>
<dbReference type="EMBL" id="KQ030513">
    <property type="protein sequence ID" value="KJZ76160.1"/>
    <property type="molecule type" value="Genomic_DNA"/>
</dbReference>
<feature type="compositionally biased region" description="Low complexity" evidence="1">
    <location>
        <begin position="224"/>
        <end position="237"/>
    </location>
</feature>
<sequence>MDHLSIGRLTTHRPSKSADYIPRISPLAKDDVFRPDSAPKKPARYSLSWLTPARRRPHSPPAVVRSDQHLHRISNPLPPVLATPHLSADLSATSQNNAPALVTSQQHPEPEPQVTKPASSPPLRRRRGSPALRGKFGRQLHWYDQGLFGDLLLKMSDLHGQAGDPAAQARQAKDDQDLSSNVQQLMQEAERAFESVGNAINKVPLTSWFTESPGSASAPKPVESTSAPATAPTMPSPRQEQSKKSPVFERRQPVRKASVTKSPRKRIGRKTGQEVPAGVRSQARAIPWSLAESFGNALGQRFKRVEVDEMLTPDRMEELKRSREEAREAEERSRSSTESKRSTSTEQTSKSDTLFSMEDVASTTEAENYAPEGHGPYSPEDQLQTCPEPMIDDCSSATEDDEPHMTSPVTIGSFTFPAPPTKAAMRHVSRPPQSARLSTIPEGQASLRSSQSKPKRDSRSLTPHWRVEANEDVVFLKGAPLSCANRAFRHGPIPCQKPAVVRFGRGTEELDESVDWLAFQMAILGGAGDLVSGMYEDDQNQLADDVVEWFETFGFESHGQLIAANGNQPQDYSCGSLSTSPPTVNTDTELPIPVNSEATLAHSRGAHGESADRNTVKFYRKTGSPELRRYRAANGQVRRPSLAYDRTVPVASEPRVTEAAPMGCNLERDLGDFLRWESQFVNGVY</sequence>
<dbReference type="Proteomes" id="UP000054481">
    <property type="component" value="Unassembled WGS sequence"/>
</dbReference>
<evidence type="ECO:0000256" key="1">
    <source>
        <dbReference type="SAM" id="MobiDB-lite"/>
    </source>
</evidence>
<feature type="region of interest" description="Disordered" evidence="1">
    <location>
        <begin position="100"/>
        <end position="132"/>
    </location>
</feature>
<protein>
    <submittedName>
        <fullName evidence="2">Uncharacterized protein</fullName>
    </submittedName>
</protein>
<evidence type="ECO:0000313" key="3">
    <source>
        <dbReference type="Proteomes" id="UP000054481"/>
    </source>
</evidence>
<proteinExistence type="predicted"/>
<feature type="compositionally biased region" description="Basic and acidic residues" evidence="1">
    <location>
        <begin position="315"/>
        <end position="343"/>
    </location>
</feature>
<reference evidence="2 3" key="1">
    <citation type="journal article" date="2014" name="Genome Biol. Evol.">
        <title>Comparative genomics and transcriptomics analyses reveal divergent lifestyle features of nematode endoparasitic fungus Hirsutella minnesotensis.</title>
        <authorList>
            <person name="Lai Y."/>
            <person name="Liu K."/>
            <person name="Zhang X."/>
            <person name="Zhang X."/>
            <person name="Li K."/>
            <person name="Wang N."/>
            <person name="Shu C."/>
            <person name="Wu Y."/>
            <person name="Wang C."/>
            <person name="Bushley K.E."/>
            <person name="Xiang M."/>
            <person name="Liu X."/>
        </authorList>
    </citation>
    <scope>NUCLEOTIDE SEQUENCE [LARGE SCALE GENOMIC DNA]</scope>
    <source>
        <strain evidence="2 3">3608</strain>
    </source>
</reference>
<gene>
    <name evidence="2" type="ORF">HIM_04616</name>
</gene>